<dbReference type="Proteomes" id="UP000036947">
    <property type="component" value="Unassembled WGS sequence"/>
</dbReference>
<accession>A0A0L0NEJ0</accession>
<evidence type="ECO:0000313" key="3">
    <source>
        <dbReference type="EMBL" id="KND92476.1"/>
    </source>
</evidence>
<proteinExistence type="predicted"/>
<feature type="domain" description="SWIRM" evidence="2">
    <location>
        <begin position="334"/>
        <end position="431"/>
    </location>
</feature>
<dbReference type="SUPFAM" id="SSF46689">
    <property type="entry name" value="Homeodomain-like"/>
    <property type="match status" value="1"/>
</dbReference>
<dbReference type="OrthoDB" id="5598695at2759"/>
<feature type="region of interest" description="Disordered" evidence="1">
    <location>
        <begin position="267"/>
        <end position="300"/>
    </location>
</feature>
<evidence type="ECO:0000259" key="2">
    <source>
        <dbReference type="PROSITE" id="PS50934"/>
    </source>
</evidence>
<gene>
    <name evidence="3" type="ORF">TOPH_02735</name>
</gene>
<dbReference type="GO" id="GO:0006338">
    <property type="term" value="P:chromatin remodeling"/>
    <property type="evidence" value="ECO:0007669"/>
    <property type="project" value="TreeGrafter"/>
</dbReference>
<feature type="compositionally biased region" description="Low complexity" evidence="1">
    <location>
        <begin position="280"/>
        <end position="293"/>
    </location>
</feature>
<dbReference type="PROSITE" id="PS50934">
    <property type="entry name" value="SWIRM"/>
    <property type="match status" value="1"/>
</dbReference>
<comment type="caution">
    <text evidence="3">The sequence shown here is derived from an EMBL/GenBank/DDBJ whole genome shotgun (WGS) entry which is preliminary data.</text>
</comment>
<dbReference type="GO" id="GO:0070210">
    <property type="term" value="C:Rpd3L-Expanded complex"/>
    <property type="evidence" value="ECO:0007669"/>
    <property type="project" value="TreeGrafter"/>
</dbReference>
<keyword evidence="4" id="KW-1185">Reference proteome</keyword>
<dbReference type="PANTHER" id="PTHR12374:SF21">
    <property type="entry name" value="SWIRM DOMAIN-CONTAINING PROTEIN FUN19-RELATED"/>
    <property type="match status" value="1"/>
</dbReference>
<protein>
    <submittedName>
        <fullName evidence="3">SWIRM domain-containing protein FUN19</fullName>
    </submittedName>
</protein>
<dbReference type="STRING" id="1163406.A0A0L0NEJ0"/>
<feature type="region of interest" description="Disordered" evidence="1">
    <location>
        <begin position="1"/>
        <end position="34"/>
    </location>
</feature>
<dbReference type="EMBL" id="LFRF01000005">
    <property type="protein sequence ID" value="KND92476.1"/>
    <property type="molecule type" value="Genomic_DNA"/>
</dbReference>
<reference evidence="3 4" key="1">
    <citation type="journal article" date="2015" name="BMC Genomics">
        <title>The genome of the truffle-parasite Tolypocladium ophioglossoides and the evolution of antifungal peptaibiotics.</title>
        <authorList>
            <person name="Quandt C.A."/>
            <person name="Bushley K.E."/>
            <person name="Spatafora J.W."/>
        </authorList>
    </citation>
    <scope>NUCLEOTIDE SEQUENCE [LARGE SCALE GENOMIC DNA]</scope>
    <source>
        <strain evidence="3 4">CBS 100239</strain>
    </source>
</reference>
<dbReference type="Pfam" id="PF04433">
    <property type="entry name" value="SWIRM"/>
    <property type="match status" value="1"/>
</dbReference>
<dbReference type="AlphaFoldDB" id="A0A0L0NEJ0"/>
<dbReference type="InterPro" id="IPR007526">
    <property type="entry name" value="SWIRM"/>
</dbReference>
<evidence type="ECO:0000256" key="1">
    <source>
        <dbReference type="SAM" id="MobiDB-lite"/>
    </source>
</evidence>
<feature type="region of interest" description="Disordered" evidence="1">
    <location>
        <begin position="47"/>
        <end position="172"/>
    </location>
</feature>
<dbReference type="FunFam" id="1.10.10.10:FF:000087">
    <property type="entry name" value="Transcriptional adapter 2"/>
    <property type="match status" value="1"/>
</dbReference>
<feature type="compositionally biased region" description="Polar residues" evidence="1">
    <location>
        <begin position="1"/>
        <end position="26"/>
    </location>
</feature>
<sequence length="431" mass="47830">MADKPTSSRLQSSATLDKNHKTTTTQSSPFPFSSSVFSHFHHRLSAIPIASNSRPNEQPRGSMAPPPVPAPAMETKKLDINSLMSPPEAVLDSFSHGTPGMNKTLGKVDGGSGRPVFAQQPLPMSPPVSPYSKPIATANAPPPTPPSSQQVKDPVLYPHDEHSPQSPPQAPLFAPAELEHRRIVDEHVRARSESIFTGVSPPRREDYELALTFRSQVMKHYTSDRKAWLRKERALLEADRRAGAQRYHAIMPAKPIVAKPAKARVSKTQAAPRQIRNNSTATTPARPARPAGRVSATPEPSRRIVAPNREDKDFDALPNYCPPLDSLPNRSNSLKVDWKGQPIDLSNDPNTHLLHPDEVVLAGNLRLDCATYLTSKRRIFERRLQCLRTGKEFRKTDAQQACKIDVNKASKLWTAFDRVGWLDAGWVRRFL</sequence>
<dbReference type="GO" id="GO:0003682">
    <property type="term" value="F:chromatin binding"/>
    <property type="evidence" value="ECO:0007669"/>
    <property type="project" value="TreeGrafter"/>
</dbReference>
<name>A0A0L0NEJ0_TOLOC</name>
<dbReference type="InterPro" id="IPR009057">
    <property type="entry name" value="Homeodomain-like_sf"/>
</dbReference>
<dbReference type="GO" id="GO:0006357">
    <property type="term" value="P:regulation of transcription by RNA polymerase II"/>
    <property type="evidence" value="ECO:0007669"/>
    <property type="project" value="TreeGrafter"/>
</dbReference>
<organism evidence="3 4">
    <name type="scientific">Tolypocladium ophioglossoides (strain CBS 100239)</name>
    <name type="common">Snaketongue truffleclub</name>
    <name type="synonym">Elaphocordyceps ophioglossoides</name>
    <dbReference type="NCBI Taxonomy" id="1163406"/>
    <lineage>
        <taxon>Eukaryota</taxon>
        <taxon>Fungi</taxon>
        <taxon>Dikarya</taxon>
        <taxon>Ascomycota</taxon>
        <taxon>Pezizomycotina</taxon>
        <taxon>Sordariomycetes</taxon>
        <taxon>Hypocreomycetidae</taxon>
        <taxon>Hypocreales</taxon>
        <taxon>Ophiocordycipitaceae</taxon>
        <taxon>Tolypocladium</taxon>
    </lineage>
</organism>
<dbReference type="GO" id="GO:0003713">
    <property type="term" value="F:transcription coactivator activity"/>
    <property type="evidence" value="ECO:0007669"/>
    <property type="project" value="TreeGrafter"/>
</dbReference>
<feature type="compositionally biased region" description="Polar residues" evidence="1">
    <location>
        <begin position="267"/>
        <end position="279"/>
    </location>
</feature>
<evidence type="ECO:0000313" key="4">
    <source>
        <dbReference type="Proteomes" id="UP000036947"/>
    </source>
</evidence>
<dbReference type="Gene3D" id="1.10.10.10">
    <property type="entry name" value="Winged helix-like DNA-binding domain superfamily/Winged helix DNA-binding domain"/>
    <property type="match status" value="1"/>
</dbReference>
<dbReference type="InterPro" id="IPR036388">
    <property type="entry name" value="WH-like_DNA-bd_sf"/>
</dbReference>
<dbReference type="PANTHER" id="PTHR12374">
    <property type="entry name" value="TRANSCRIPTIONAL ADAPTOR 2 ADA2 -RELATED"/>
    <property type="match status" value="1"/>
</dbReference>